<reference evidence="2 3" key="1">
    <citation type="submission" date="2011-09" db="EMBL/GenBank/DDBJ databases">
        <title>The Genome Sequence of Bacillus smithii 7_3_47FAA.</title>
        <authorList>
            <consortium name="The Broad Institute Genome Sequencing Platform"/>
            <person name="Earl A."/>
            <person name="Ward D."/>
            <person name="Feldgarden M."/>
            <person name="Gevers D."/>
            <person name="Daigneault M."/>
            <person name="Strauss J."/>
            <person name="Allen-Vercoe E."/>
            <person name="Young S.K."/>
            <person name="Zeng Q."/>
            <person name="Gargeya S."/>
            <person name="Fitzgerald M."/>
            <person name="Haas B."/>
            <person name="Abouelleil A."/>
            <person name="Alvarado L."/>
            <person name="Arachchi H.M."/>
            <person name="Berlin A."/>
            <person name="Brown A."/>
            <person name="Chapman S.B."/>
            <person name="Chen Z."/>
            <person name="Dunbar C."/>
            <person name="Freedman E."/>
            <person name="Gearin G."/>
            <person name="Goldberg J."/>
            <person name="Griggs A."/>
            <person name="Gujja S."/>
            <person name="Heiman D."/>
            <person name="Howarth C."/>
            <person name="Larson L."/>
            <person name="Lui A."/>
            <person name="MacDonald P.J.P."/>
            <person name="Montmayeur A."/>
            <person name="Murphy C."/>
            <person name="Neiman D."/>
            <person name="Pearson M."/>
            <person name="Priest M."/>
            <person name="Roberts A."/>
            <person name="Saif S."/>
            <person name="Shea T."/>
            <person name="Shenoy N."/>
            <person name="Sisk P."/>
            <person name="Stolte C."/>
            <person name="Sykes S."/>
            <person name="Wortman J."/>
            <person name="Nusbaum C."/>
            <person name="Birren B."/>
        </authorList>
    </citation>
    <scope>NUCLEOTIDE SEQUENCE [LARGE SCALE GENOMIC DNA]</scope>
    <source>
        <strain evidence="2 3">7_3_47FAA</strain>
    </source>
</reference>
<dbReference type="Proteomes" id="UP000011747">
    <property type="component" value="Unassembled WGS sequence"/>
</dbReference>
<accession>G9QPN8</accession>
<protein>
    <submittedName>
        <fullName evidence="2">Uncharacterized protein</fullName>
    </submittedName>
</protein>
<keyword evidence="1" id="KW-0472">Membrane</keyword>
<keyword evidence="3" id="KW-1185">Reference proteome</keyword>
<comment type="caution">
    <text evidence="2">The sequence shown here is derived from an EMBL/GenBank/DDBJ whole genome shotgun (WGS) entry which is preliminary data.</text>
</comment>
<feature type="transmembrane region" description="Helical" evidence="1">
    <location>
        <begin position="5"/>
        <end position="20"/>
    </location>
</feature>
<keyword evidence="1" id="KW-1133">Transmembrane helix</keyword>
<dbReference type="RefSeq" id="WP_003355334.1">
    <property type="nucleotide sequence ID" value="NZ_JH414764.1"/>
</dbReference>
<dbReference type="EMBL" id="ACWF01000156">
    <property type="protein sequence ID" value="EHL73679.1"/>
    <property type="molecule type" value="Genomic_DNA"/>
</dbReference>
<dbReference type="PATRIC" id="fig|665952.3.peg.3142"/>
<proteinExistence type="predicted"/>
<dbReference type="HOGENOM" id="CLU_2566791_0_0_9"/>
<evidence type="ECO:0000313" key="3">
    <source>
        <dbReference type="Proteomes" id="UP000011747"/>
    </source>
</evidence>
<name>G9QPN8_9BACI</name>
<keyword evidence="1" id="KW-0812">Transmembrane</keyword>
<feature type="transmembrane region" description="Helical" evidence="1">
    <location>
        <begin position="26"/>
        <end position="43"/>
    </location>
</feature>
<organism evidence="2 3">
    <name type="scientific">Bacillus smithii 7_3_47FAA</name>
    <dbReference type="NCBI Taxonomy" id="665952"/>
    <lineage>
        <taxon>Bacteria</taxon>
        <taxon>Bacillati</taxon>
        <taxon>Bacillota</taxon>
        <taxon>Bacilli</taxon>
        <taxon>Bacillales</taxon>
        <taxon>Bacillaceae</taxon>
        <taxon>Bacillus</taxon>
    </lineage>
</organism>
<sequence length="81" mass="9361">MYKNFSIGLWIIAFLMIIFSENPNGYLFITLWLIGAFIGYVGKRKDKKSLVLNHIAMWGNLLTVIIYILWVIVVGVIWNSP</sequence>
<evidence type="ECO:0000256" key="1">
    <source>
        <dbReference type="SAM" id="Phobius"/>
    </source>
</evidence>
<dbReference type="AlphaFoldDB" id="G9QPN8"/>
<evidence type="ECO:0000313" key="2">
    <source>
        <dbReference type="EMBL" id="EHL73679.1"/>
    </source>
</evidence>
<gene>
    <name evidence="2" type="ORF">HMPREF1015_00255</name>
</gene>
<feature type="transmembrane region" description="Helical" evidence="1">
    <location>
        <begin position="55"/>
        <end position="78"/>
    </location>
</feature>